<name>A0A1T4UJF4_9GAMM</name>
<dbReference type="EMBL" id="FUWP01000025">
    <property type="protein sequence ID" value="SKA52922.1"/>
    <property type="molecule type" value="Genomic_DNA"/>
</dbReference>
<accession>A0A1T4UJF4</accession>
<dbReference type="RefSeq" id="WP_080176083.1">
    <property type="nucleotide sequence ID" value="NZ_AP024857.1"/>
</dbReference>
<gene>
    <name evidence="1" type="ORF">CZ814_03368</name>
</gene>
<dbReference type="InterPro" id="IPR010823">
    <property type="entry name" value="Portal_Gp20"/>
</dbReference>
<dbReference type="Pfam" id="PF07230">
    <property type="entry name" value="Portal_T4"/>
    <property type="match status" value="1"/>
</dbReference>
<dbReference type="Proteomes" id="UP000191116">
    <property type="component" value="Unassembled WGS sequence"/>
</dbReference>
<reference evidence="1 2" key="1">
    <citation type="submission" date="2017-02" db="EMBL/GenBank/DDBJ databases">
        <authorList>
            <person name="Peterson S.W."/>
        </authorList>
    </citation>
    <scope>NUCLEOTIDE SEQUENCE [LARGE SCALE GENOMIC DNA]</scope>
    <source>
        <strain evidence="1 2">CECT 9189</strain>
    </source>
</reference>
<dbReference type="OrthoDB" id="5562290at2"/>
<sequence length="550" mass="62155">MTATTKKQSLLSRLYLGLKSSDQEAVNELPANSSYYDPSGIHHLLDDDDDKSGIETNTLITPFPCNRTEGYVVFDRMANDPTIDSALKMHVANALSAKTDTSEILFIQSTKNADDKIVSDLRNTIGKWLNENIESIAYQTAKYGINYVRPYMDQGKGIVHIRYDHYTHPAYVTQYERAGLPCGFTSKYQRVLEREGIIKLMVPWRYVAFKIPKWGDGNNYVEPLRINPLAFDIDDDDFMNEEPIESQDYGSSLIRTAFDPWTDLNESTLSLNQSRQNAAKRDRFITIQTGNKNPALAAKYYNTIMTQLKRKLHLSSRRSALRGHISTIDNHVLPVPADGSGSLNIQTEQSEVNISAIEDVNFHINRLCSALGADKSLLGFTDDMSGGLGEGGWWTQSMIAAIKANQIRRAIKIGSERLCELHVLMKWGKIYTETDKPWRLEFNSLNNVLEREEATARDSRANFATTVLTMMQMLDPDMNKFDFNKTANWLFTDVLRVNEDTFKGLITAIDSGNKDEINKVLDSVSDASNRNELKSLIYGCIADLMETQDE</sequence>
<protein>
    <recommendedName>
        <fullName evidence="3">Phage portal protein, SPP1 Gp6-like</fullName>
    </recommendedName>
</protein>
<proteinExistence type="predicted"/>
<evidence type="ECO:0000313" key="1">
    <source>
        <dbReference type="EMBL" id="SKA52922.1"/>
    </source>
</evidence>
<evidence type="ECO:0000313" key="2">
    <source>
        <dbReference type="Proteomes" id="UP000191116"/>
    </source>
</evidence>
<evidence type="ECO:0008006" key="3">
    <source>
        <dbReference type="Google" id="ProtNLM"/>
    </source>
</evidence>
<dbReference type="AlphaFoldDB" id="A0A1T4UJF4"/>
<organism evidence="1 2">
    <name type="scientific">Photobacterium toruni</name>
    <dbReference type="NCBI Taxonomy" id="1935446"/>
    <lineage>
        <taxon>Bacteria</taxon>
        <taxon>Pseudomonadati</taxon>
        <taxon>Pseudomonadota</taxon>
        <taxon>Gammaproteobacteria</taxon>
        <taxon>Vibrionales</taxon>
        <taxon>Vibrionaceae</taxon>
        <taxon>Photobacterium</taxon>
    </lineage>
</organism>